<organism evidence="1">
    <name type="scientific">Penaeus monodon endogenous nimavirus</name>
    <dbReference type="NCBI Taxonomy" id="2133795"/>
    <lineage>
        <taxon>Viruses</taxon>
        <taxon>Viruses incertae sedis</taxon>
        <taxon>Naldaviricetes</taxon>
        <taxon>Nimaviridae</taxon>
    </lineage>
</organism>
<name>A0A401IPI9_9VIRU</name>
<comment type="caution">
    <text evidence="1">The sequence shown here is derived from an EMBL/GenBank/DDBJ whole genome shotgun (WGS) entry which is preliminary data.</text>
</comment>
<proteinExistence type="predicted"/>
<reference evidence="1" key="1">
    <citation type="journal article" date="2018" name="J. Virol.">
        <title>Crustacean Genome Exploration Reveals the Evolutionary Origin of White Spot Syndrome Virus.</title>
        <authorList>
            <person name="Kawato S."/>
            <person name="Shitara A."/>
            <person name="Wang Y."/>
            <person name="Nozaki R."/>
            <person name="Kondo H."/>
            <person name="Hirono I."/>
        </authorList>
    </citation>
    <scope>NUCLEOTIDE SEQUENCE</scope>
</reference>
<accession>A0A401IPI9</accession>
<sequence>MYIHVIMSADDIVDRFILDSTRRLLTAAVGIASISPLSPSNPEDAALFSAMLYGTPQVDTRTVFTLANQNRGILEKSLANNVVSALSTARVGVKSQCQRAQDAIDRIENLVFSSSSWPVDQNRLSSILNCIIIAGGRADGSALPLVRKPQTFTILADDTGKDDGDGDRPPTAAMVLAEAIKSLTDETPKDLENMISLVKKNMPDTVREWGDKLVANVGRSAETSRTFSCDNNRYEKLRKAIAVLRSTLSCNLYRGPSQLETPQEVYRIRSALLTCACLLAADRLCRMVNMVMFAINFREPRENIKENNLALIRHRAEKAFYSVPVMTTTKYTPKPIVIRRRSEAETISCLAFIFKCIDPGTIRVIMDWPISSQGNQGLETAIRLSASVLPVGEFQRPWERCISILDMRATVLKDTEELRIDHRDARAALIGPLDVALADAATALELLDRQLEAVYDRMTLTCQLLPEPE</sequence>
<protein>
    <submittedName>
        <fullName evidence="1">Wsv308-like protein</fullName>
    </submittedName>
</protein>
<dbReference type="EMBL" id="BFCF01000001">
    <property type="protein sequence ID" value="GBG35522.1"/>
    <property type="molecule type" value="Genomic_DNA"/>
</dbReference>
<evidence type="ECO:0000313" key="1">
    <source>
        <dbReference type="EMBL" id="GBG35522.1"/>
    </source>
</evidence>